<dbReference type="GO" id="GO:0000156">
    <property type="term" value="F:phosphorelay response regulator activity"/>
    <property type="evidence" value="ECO:0007669"/>
    <property type="project" value="TreeGrafter"/>
</dbReference>
<proteinExistence type="predicted"/>
<dbReference type="SUPFAM" id="SSF46894">
    <property type="entry name" value="C-terminal effector domain of the bipartite response regulators"/>
    <property type="match status" value="1"/>
</dbReference>
<organism evidence="10 11">
    <name type="scientific">Aliarcobacter cryaerophilus</name>
    <dbReference type="NCBI Taxonomy" id="28198"/>
    <lineage>
        <taxon>Bacteria</taxon>
        <taxon>Pseudomonadati</taxon>
        <taxon>Campylobacterota</taxon>
        <taxon>Epsilonproteobacteria</taxon>
        <taxon>Campylobacterales</taxon>
        <taxon>Arcobacteraceae</taxon>
        <taxon>Aliarcobacter</taxon>
    </lineage>
</organism>
<dbReference type="GO" id="GO:0032993">
    <property type="term" value="C:protein-DNA complex"/>
    <property type="evidence" value="ECO:0007669"/>
    <property type="project" value="TreeGrafter"/>
</dbReference>
<evidence type="ECO:0000256" key="7">
    <source>
        <dbReference type="PROSITE-ProRule" id="PRU01091"/>
    </source>
</evidence>
<name>A0A2S9T7T1_9BACT</name>
<dbReference type="CDD" id="cd00383">
    <property type="entry name" value="trans_reg_C"/>
    <property type="match status" value="1"/>
</dbReference>
<dbReference type="PANTHER" id="PTHR48111:SF1">
    <property type="entry name" value="TWO-COMPONENT RESPONSE REGULATOR ORR33"/>
    <property type="match status" value="1"/>
</dbReference>
<gene>
    <name evidence="10" type="ORF">CJ673_04685</name>
</gene>
<dbReference type="Pfam" id="PF00486">
    <property type="entry name" value="Trans_reg_C"/>
    <property type="match status" value="1"/>
</dbReference>
<dbReference type="Proteomes" id="UP000238281">
    <property type="component" value="Unassembled WGS sequence"/>
</dbReference>
<keyword evidence="3" id="KW-0805">Transcription regulation</keyword>
<evidence type="ECO:0000256" key="4">
    <source>
        <dbReference type="ARBA" id="ARBA00023125"/>
    </source>
</evidence>
<evidence type="ECO:0000256" key="6">
    <source>
        <dbReference type="PROSITE-ProRule" id="PRU00169"/>
    </source>
</evidence>
<evidence type="ECO:0000256" key="1">
    <source>
        <dbReference type="ARBA" id="ARBA00022553"/>
    </source>
</evidence>
<dbReference type="SUPFAM" id="SSF52172">
    <property type="entry name" value="CheY-like"/>
    <property type="match status" value="1"/>
</dbReference>
<dbReference type="RefSeq" id="WP_105915117.1">
    <property type="nucleotide sequence ID" value="NZ_NXGE01000002.1"/>
</dbReference>
<feature type="modified residue" description="4-aspartylphosphate" evidence="6">
    <location>
        <position position="57"/>
    </location>
</feature>
<dbReference type="PROSITE" id="PS50110">
    <property type="entry name" value="RESPONSE_REGULATORY"/>
    <property type="match status" value="1"/>
</dbReference>
<dbReference type="SMART" id="SM00448">
    <property type="entry name" value="REC"/>
    <property type="match status" value="1"/>
</dbReference>
<keyword evidence="2" id="KW-0902">Two-component regulatory system</keyword>
<dbReference type="InterPro" id="IPR039420">
    <property type="entry name" value="WalR-like"/>
</dbReference>
<dbReference type="InterPro" id="IPR001867">
    <property type="entry name" value="OmpR/PhoB-type_DNA-bd"/>
</dbReference>
<dbReference type="InterPro" id="IPR001789">
    <property type="entry name" value="Sig_transdc_resp-reg_receiver"/>
</dbReference>
<dbReference type="InterPro" id="IPR016032">
    <property type="entry name" value="Sig_transdc_resp-reg_C-effctor"/>
</dbReference>
<evidence type="ECO:0008006" key="12">
    <source>
        <dbReference type="Google" id="ProtNLM"/>
    </source>
</evidence>
<feature type="domain" description="Response regulatory" evidence="8">
    <location>
        <begin position="7"/>
        <end position="122"/>
    </location>
</feature>
<reference evidence="10 11" key="1">
    <citation type="submission" date="2017-09" db="EMBL/GenBank/DDBJ databases">
        <title>Reassesment of A. cryaerophilus.</title>
        <authorList>
            <person name="Perez-Cataluna A."/>
            <person name="Collado L."/>
            <person name="Salgado O."/>
            <person name="Lefinanco V."/>
            <person name="Figueras M.J."/>
        </authorList>
    </citation>
    <scope>NUCLEOTIDE SEQUENCE [LARGE SCALE GENOMIC DNA]</scope>
    <source>
        <strain evidence="10 11">LMG 10210</strain>
    </source>
</reference>
<dbReference type="SMART" id="SM00862">
    <property type="entry name" value="Trans_reg_C"/>
    <property type="match status" value="1"/>
</dbReference>
<dbReference type="Gene3D" id="1.10.10.10">
    <property type="entry name" value="Winged helix-like DNA-binding domain superfamily/Winged helix DNA-binding domain"/>
    <property type="match status" value="1"/>
</dbReference>
<feature type="DNA-binding region" description="OmpR/PhoB-type" evidence="7">
    <location>
        <begin position="142"/>
        <end position="236"/>
    </location>
</feature>
<keyword evidence="1 6" id="KW-0597">Phosphoprotein</keyword>
<dbReference type="PANTHER" id="PTHR48111">
    <property type="entry name" value="REGULATOR OF RPOS"/>
    <property type="match status" value="1"/>
</dbReference>
<dbReference type="AlphaFoldDB" id="A0A2S9T7T1"/>
<keyword evidence="5" id="KW-0804">Transcription</keyword>
<dbReference type="Pfam" id="PF00072">
    <property type="entry name" value="Response_reg"/>
    <property type="match status" value="1"/>
</dbReference>
<dbReference type="PROSITE" id="PS51755">
    <property type="entry name" value="OMPR_PHOB"/>
    <property type="match status" value="1"/>
</dbReference>
<dbReference type="GO" id="GO:0000976">
    <property type="term" value="F:transcription cis-regulatory region binding"/>
    <property type="evidence" value="ECO:0007669"/>
    <property type="project" value="TreeGrafter"/>
</dbReference>
<evidence type="ECO:0000256" key="5">
    <source>
        <dbReference type="ARBA" id="ARBA00023163"/>
    </source>
</evidence>
<dbReference type="GO" id="GO:0006355">
    <property type="term" value="P:regulation of DNA-templated transcription"/>
    <property type="evidence" value="ECO:0007669"/>
    <property type="project" value="InterPro"/>
</dbReference>
<protein>
    <recommendedName>
        <fullName evidence="12">DNA-binding response regulator</fullName>
    </recommendedName>
</protein>
<evidence type="ECO:0000259" key="9">
    <source>
        <dbReference type="PROSITE" id="PS51755"/>
    </source>
</evidence>
<evidence type="ECO:0000313" key="10">
    <source>
        <dbReference type="EMBL" id="PRM94859.1"/>
    </source>
</evidence>
<evidence type="ECO:0000256" key="2">
    <source>
        <dbReference type="ARBA" id="ARBA00023012"/>
    </source>
</evidence>
<evidence type="ECO:0000313" key="11">
    <source>
        <dbReference type="Proteomes" id="UP000238281"/>
    </source>
</evidence>
<feature type="domain" description="OmpR/PhoB-type" evidence="9">
    <location>
        <begin position="142"/>
        <end position="236"/>
    </location>
</feature>
<dbReference type="EMBL" id="NXGE01000002">
    <property type="protein sequence ID" value="PRM94859.1"/>
    <property type="molecule type" value="Genomic_DNA"/>
</dbReference>
<dbReference type="InterPro" id="IPR036388">
    <property type="entry name" value="WH-like_DNA-bd_sf"/>
</dbReference>
<evidence type="ECO:0000256" key="3">
    <source>
        <dbReference type="ARBA" id="ARBA00023015"/>
    </source>
</evidence>
<dbReference type="Gene3D" id="3.40.50.2300">
    <property type="match status" value="1"/>
</dbReference>
<evidence type="ECO:0000259" key="8">
    <source>
        <dbReference type="PROSITE" id="PS50110"/>
    </source>
</evidence>
<comment type="caution">
    <text evidence="10">The sequence shown here is derived from an EMBL/GenBank/DDBJ whole genome shotgun (WGS) entry which is preliminary data.</text>
</comment>
<dbReference type="InterPro" id="IPR011006">
    <property type="entry name" value="CheY-like_superfamily"/>
</dbReference>
<accession>A0A2S9T7T1</accession>
<dbReference type="GO" id="GO:0005829">
    <property type="term" value="C:cytosol"/>
    <property type="evidence" value="ECO:0007669"/>
    <property type="project" value="TreeGrafter"/>
</dbReference>
<sequence length="236" mass="27302">MKIKDYSILIVEDEFIATEYLYQILDSFGVETIFKAKNSNEALDIVNKNHIDLIFMDINIQGGVDGIKCSSLLNEKYFIPIIFATAYSDTRTINEANDENIFGYLIKPFQISDVEATLSVAISNINRIKKLKEQKEDEEIDIKKIDLSEKYIYYFDSKTLTFNNCVVALTKKELEVLDILCKNINKNISYEYLKDIVWINKNISDSTVRDVVSRLKKKLDDINIENISNFGYVLKK</sequence>
<keyword evidence="4 7" id="KW-0238">DNA-binding</keyword>